<reference evidence="1 2" key="2">
    <citation type="journal article" date="2013" name="IMA Fungus">
        <title>IMA Genome-F 1: Ceratocystis fimbriata: Draft nuclear genome sequence for the plant pathogen, Ceratocystis fimbriata.</title>
        <authorList>
            <person name="Wilken P.M."/>
            <person name="Steenkamp E.T."/>
            <person name="Wingfield M.J."/>
            <person name="de Beer Z.W."/>
            <person name="Wingfield B.D."/>
        </authorList>
    </citation>
    <scope>NUCLEOTIDE SEQUENCE [LARGE SCALE GENOMIC DNA]</scope>
    <source>
        <strain evidence="1 2">CBS 114723</strain>
    </source>
</reference>
<dbReference type="EMBL" id="APWK03000052">
    <property type="protein sequence ID" value="PHH52998.1"/>
    <property type="molecule type" value="Genomic_DNA"/>
</dbReference>
<protein>
    <submittedName>
        <fullName evidence="1">Glycogenin-1</fullName>
    </submittedName>
</protein>
<dbReference type="InterPro" id="IPR002495">
    <property type="entry name" value="Glyco_trans_8"/>
</dbReference>
<dbReference type="Pfam" id="PF01501">
    <property type="entry name" value="Glyco_transf_8"/>
    <property type="match status" value="1"/>
</dbReference>
<dbReference type="GO" id="GO:0016757">
    <property type="term" value="F:glycosyltransferase activity"/>
    <property type="evidence" value="ECO:0007669"/>
    <property type="project" value="InterPro"/>
</dbReference>
<dbReference type="AlphaFoldDB" id="A0A2C5WZK0"/>
<dbReference type="Proteomes" id="UP000222788">
    <property type="component" value="Unassembled WGS sequence"/>
</dbReference>
<reference evidence="1 2" key="1">
    <citation type="journal article" date="2013" name="Fungal Biol.">
        <title>Analysis of microsatellite markers in the genome of the plant pathogen Ceratocystis fimbriata.</title>
        <authorList>
            <person name="Simpson M.C."/>
            <person name="Wilken P.M."/>
            <person name="Coetzee M.P."/>
            <person name="Wingfield M.J."/>
            <person name="Wingfield B.D."/>
        </authorList>
    </citation>
    <scope>NUCLEOTIDE SEQUENCE [LARGE SCALE GENOMIC DNA]</scope>
    <source>
        <strain evidence="1 2">CBS 114723</strain>
    </source>
</reference>
<dbReference type="SUPFAM" id="SSF53448">
    <property type="entry name" value="Nucleotide-diphospho-sugar transferases"/>
    <property type="match status" value="1"/>
</dbReference>
<comment type="caution">
    <text evidence="1">The sequence shown here is derived from an EMBL/GenBank/DDBJ whole genome shotgun (WGS) entry which is preliminary data.</text>
</comment>
<sequence length="318" mass="35521">MRLVRPKTTGGDKVWAVLLTNETYLPGVLALAHSLRSVGSAYGLIVLYTDTLPSKVLSALSARFIDTQLIDYIRPANGPNYSNDPRFNDCWTKLAAFSLTQYERVVQLDADMLVLQNMDELMTLPLDSATEASKGSSSTRVLAAGHACVCNPLHKKHYPADWVPSNCAFTTQHGTPETAHQIAPAFNASPMGYLNGGLLVLVPSAALWERILNYMHANASGMGFADQSVLSELFAGRWVPLPYIYNALRTMRWEGVHEVIWRDDKVKNLHYILDPKPWAAQTGEVGMRLEKDPTYQWWVDLDQQRKTWDKNNGITDGL</sequence>
<proteinExistence type="predicted"/>
<dbReference type="PANTHER" id="PTHR11183">
    <property type="entry name" value="GLYCOGENIN SUBFAMILY MEMBER"/>
    <property type="match status" value="1"/>
</dbReference>
<evidence type="ECO:0000313" key="2">
    <source>
        <dbReference type="Proteomes" id="UP000222788"/>
    </source>
</evidence>
<dbReference type="InterPro" id="IPR050587">
    <property type="entry name" value="GNT1/Glycosyltrans_8"/>
</dbReference>
<name>A0A2C5WZK0_9PEZI</name>
<accession>A0A2C5WZK0</accession>
<keyword evidence="2" id="KW-1185">Reference proteome</keyword>
<dbReference type="CDD" id="cd02537">
    <property type="entry name" value="GT8_Glycogenin"/>
    <property type="match status" value="1"/>
</dbReference>
<dbReference type="STRING" id="1035309.A0A2C5WZK0"/>
<dbReference type="OrthoDB" id="2014201at2759"/>
<dbReference type="Gene3D" id="3.90.550.10">
    <property type="entry name" value="Spore Coat Polysaccharide Biosynthesis Protein SpsA, Chain A"/>
    <property type="match status" value="1"/>
</dbReference>
<evidence type="ECO:0000313" key="1">
    <source>
        <dbReference type="EMBL" id="PHH52998.1"/>
    </source>
</evidence>
<gene>
    <name evidence="1" type="primary">gyg-1_0</name>
    <name evidence="1" type="ORF">CFIMG_008309RA00001</name>
</gene>
<organism evidence="1 2">
    <name type="scientific">Ceratocystis fimbriata CBS 114723</name>
    <dbReference type="NCBI Taxonomy" id="1035309"/>
    <lineage>
        <taxon>Eukaryota</taxon>
        <taxon>Fungi</taxon>
        <taxon>Dikarya</taxon>
        <taxon>Ascomycota</taxon>
        <taxon>Pezizomycotina</taxon>
        <taxon>Sordariomycetes</taxon>
        <taxon>Hypocreomycetidae</taxon>
        <taxon>Microascales</taxon>
        <taxon>Ceratocystidaceae</taxon>
        <taxon>Ceratocystis</taxon>
    </lineage>
</organism>
<dbReference type="InterPro" id="IPR029044">
    <property type="entry name" value="Nucleotide-diphossugar_trans"/>
</dbReference>